<proteinExistence type="predicted"/>
<feature type="non-terminal residue" evidence="1">
    <location>
        <position position="151"/>
    </location>
</feature>
<accession>A0A382DDC5</accession>
<sequence length="151" mass="17699">MFDPVDLLSNQLDNYILDGTKSEITRFDNELNFVQTFSLQKDEPISPQLFSIDSRQNFYFYSLETNSIYKTRSLSSQFDLFLDLLDAGINNECISDFEFNYKDQFVLLVDCLSELYLFSRSGKLIRRFGIKIDDPIKIIEIEGSWLILNKD</sequence>
<reference evidence="1" key="1">
    <citation type="submission" date="2018-05" db="EMBL/GenBank/DDBJ databases">
        <authorList>
            <person name="Lanie J.A."/>
            <person name="Ng W.-L."/>
            <person name="Kazmierczak K.M."/>
            <person name="Andrzejewski T.M."/>
            <person name="Davidsen T.M."/>
            <person name="Wayne K.J."/>
            <person name="Tettelin H."/>
            <person name="Glass J.I."/>
            <person name="Rusch D."/>
            <person name="Podicherti R."/>
            <person name="Tsui H.-C.T."/>
            <person name="Winkler M.E."/>
        </authorList>
    </citation>
    <scope>NUCLEOTIDE SEQUENCE</scope>
</reference>
<evidence type="ECO:0000313" key="1">
    <source>
        <dbReference type="EMBL" id="SVB36460.1"/>
    </source>
</evidence>
<dbReference type="EMBL" id="UINC01038852">
    <property type="protein sequence ID" value="SVB36460.1"/>
    <property type="molecule type" value="Genomic_DNA"/>
</dbReference>
<protein>
    <submittedName>
        <fullName evidence="1">Uncharacterized protein</fullName>
    </submittedName>
</protein>
<organism evidence="1">
    <name type="scientific">marine metagenome</name>
    <dbReference type="NCBI Taxonomy" id="408172"/>
    <lineage>
        <taxon>unclassified sequences</taxon>
        <taxon>metagenomes</taxon>
        <taxon>ecological metagenomes</taxon>
    </lineage>
</organism>
<gene>
    <name evidence="1" type="ORF">METZ01_LOCUS189314</name>
</gene>
<dbReference type="AlphaFoldDB" id="A0A382DDC5"/>
<name>A0A382DDC5_9ZZZZ</name>